<dbReference type="PANTHER" id="PTHR35565">
    <property type="entry name" value="CYTOPLASMIC PROTEIN-RELATED"/>
    <property type="match status" value="1"/>
</dbReference>
<dbReference type="NCBIfam" id="TIGR03355">
    <property type="entry name" value="VI_chp_2"/>
    <property type="match status" value="1"/>
</dbReference>
<protein>
    <submittedName>
        <fullName evidence="3">Type VI secretion system protein ImpC</fullName>
    </submittedName>
</protein>
<dbReference type="InterPro" id="IPR044031">
    <property type="entry name" value="TssC1_N"/>
</dbReference>
<gene>
    <name evidence="3" type="ORF">DFR41_1011256</name>
</gene>
<organism evidence="3 4">
    <name type="scientific">Pseudacidovorax intermedius</name>
    <dbReference type="NCBI Taxonomy" id="433924"/>
    <lineage>
        <taxon>Bacteria</taxon>
        <taxon>Pseudomonadati</taxon>
        <taxon>Pseudomonadota</taxon>
        <taxon>Betaproteobacteria</taxon>
        <taxon>Burkholderiales</taxon>
        <taxon>Comamonadaceae</taxon>
        <taxon>Pseudacidovorax</taxon>
    </lineage>
</organism>
<evidence type="ECO:0000259" key="2">
    <source>
        <dbReference type="Pfam" id="PF18945"/>
    </source>
</evidence>
<dbReference type="STRING" id="433924.NS331_05515"/>
<evidence type="ECO:0000259" key="1">
    <source>
        <dbReference type="Pfam" id="PF05943"/>
    </source>
</evidence>
<comment type="caution">
    <text evidence="3">The sequence shown here is derived from an EMBL/GenBank/DDBJ whole genome shotgun (WGS) entry which is preliminary data.</text>
</comment>
<dbReference type="AlphaFoldDB" id="A0A370FPK9"/>
<dbReference type="Pfam" id="PF18945">
    <property type="entry name" value="VipB_2"/>
    <property type="match status" value="1"/>
</dbReference>
<keyword evidence="4" id="KW-1185">Reference proteome</keyword>
<sequence length="497" mass="55260">MAEALQQNALKEVEYAGSDFASLLQKEFKPRSDEAKSAVETAVLTLAQQALSNTALIGKDVTQSIQAMIAAIDAKLTEQINKIIHHPDYQKLESAWRGLHYMVNNTETDENLKIRVMDVSKQELAKTLKKFKGAAWDQSPMFKKVYEEEYGQFGGEPFGAIVGDYHFDHTPPDVELLGEMAKIAAAAHAPFITGANPSLMQMGSWQELANPRDLTKIFSTPEYAGWRTLRESDDSRYLGLCMPRFLARTPYGANSNPVEEFDFEEDTAGADHNKYAWANAAYAMATNINRSYKEYGWGSRIRGIESGGAVENLPLHTFPSDDGGVDQKCPTEIAISDRREAELSKAGLLSMIHRKNSDFAAFIGAQSLHKPAEYDDPDASANANLAARLPYLFACNRFAHYLKCIVRDKIGGFREKADMERWLNKWITNYVDGDPTTSSEETKARKPLAAAEVIVEEVEGNPGYYTSKFFLRPHYQLEGLTVSLRLVSKLPSAKGGA</sequence>
<accession>A0A370FPK9</accession>
<name>A0A370FPK9_9BURK</name>
<proteinExistence type="predicted"/>
<dbReference type="InterPro" id="IPR010269">
    <property type="entry name" value="T6SS_TssC-like"/>
</dbReference>
<dbReference type="InterPro" id="IPR044032">
    <property type="entry name" value="TssC1_C"/>
</dbReference>
<dbReference type="RefSeq" id="WP_017759094.1">
    <property type="nucleotide sequence ID" value="NZ_CALFYD010000201.1"/>
</dbReference>
<dbReference type="EMBL" id="QQAV01000001">
    <property type="protein sequence ID" value="RDI29500.1"/>
    <property type="molecule type" value="Genomic_DNA"/>
</dbReference>
<evidence type="ECO:0000313" key="4">
    <source>
        <dbReference type="Proteomes" id="UP000255265"/>
    </source>
</evidence>
<reference evidence="3 4" key="1">
    <citation type="submission" date="2018-07" db="EMBL/GenBank/DDBJ databases">
        <title>Genomic Encyclopedia of Type Strains, Phase IV (KMG-IV): sequencing the most valuable type-strain genomes for metagenomic binning, comparative biology and taxonomic classification.</title>
        <authorList>
            <person name="Goeker M."/>
        </authorList>
    </citation>
    <scope>NUCLEOTIDE SEQUENCE [LARGE SCALE GENOMIC DNA]</scope>
    <source>
        <strain evidence="3 4">DSM 21352</strain>
    </source>
</reference>
<dbReference type="Proteomes" id="UP000255265">
    <property type="component" value="Unassembled WGS sequence"/>
</dbReference>
<feature type="domain" description="TssC1 C-terminal" evidence="2">
    <location>
        <begin position="379"/>
        <end position="490"/>
    </location>
</feature>
<dbReference type="PANTHER" id="PTHR35565:SF3">
    <property type="entry name" value="TYPE VI SECRETION SYSTEM SHEATH PROTEIN TSSC1"/>
    <property type="match status" value="1"/>
</dbReference>
<dbReference type="OrthoDB" id="9764000at2"/>
<evidence type="ECO:0000313" key="3">
    <source>
        <dbReference type="EMBL" id="RDI29500.1"/>
    </source>
</evidence>
<dbReference type="Pfam" id="PF05943">
    <property type="entry name" value="VipB"/>
    <property type="match status" value="1"/>
</dbReference>
<feature type="domain" description="TssC1 N-terminal" evidence="1">
    <location>
        <begin position="67"/>
        <end position="369"/>
    </location>
</feature>